<proteinExistence type="predicted"/>
<keyword evidence="2" id="KW-1185">Reference proteome</keyword>
<accession>A0A7S6U713</accession>
<gene>
    <name evidence="1" type="ORF">IM676_08805</name>
</gene>
<dbReference type="RefSeq" id="WP_200989834.1">
    <property type="nucleotide sequence ID" value="NZ_CP063311.1"/>
</dbReference>
<sequence>MEDYQAAFMQRQLDTEILSRKDSERRVAAMHFGGVTIECLLKAMIFATLPKGVTQEWKTDSTDPGHTITNPGHSYIEALKRHNRLKSRIDNFPEVRKWINEVENPNSKNFIDMRYSGLEPDDQSYERWLNAYLRLKGWLQKQATQL</sequence>
<protein>
    <submittedName>
        <fullName evidence="1">Uncharacterized protein</fullName>
    </submittedName>
</protein>
<dbReference type="AlphaFoldDB" id="A0A7S6U713"/>
<dbReference type="Proteomes" id="UP000593846">
    <property type="component" value="Chromosome"/>
</dbReference>
<organism evidence="1 2">
    <name type="scientific">Anabaenopsis elenkinii CCIBt3563</name>
    <dbReference type="NCBI Taxonomy" id="2779889"/>
    <lineage>
        <taxon>Bacteria</taxon>
        <taxon>Bacillati</taxon>
        <taxon>Cyanobacteriota</taxon>
        <taxon>Cyanophyceae</taxon>
        <taxon>Nostocales</taxon>
        <taxon>Nodulariaceae</taxon>
        <taxon>Anabaenopsis</taxon>
    </lineage>
</organism>
<reference evidence="2" key="1">
    <citation type="submission" date="2020-10" db="EMBL/GenBank/DDBJ databases">
        <title>Genome-based taxonomic classification of the species Anabaenopsis elenkinii.</title>
        <authorList>
            <person name="Delbaje E."/>
            <person name="Andreote A.P.D."/>
            <person name="Pellegrinetti T.A."/>
            <person name="Cruz R.B."/>
            <person name="Branco L.H.Z."/>
            <person name="Fiore M.F."/>
        </authorList>
    </citation>
    <scope>NUCLEOTIDE SEQUENCE [LARGE SCALE GENOMIC DNA]</scope>
    <source>
        <strain evidence="2">CCIBt3563</strain>
    </source>
</reference>
<evidence type="ECO:0000313" key="1">
    <source>
        <dbReference type="EMBL" id="QOV24313.1"/>
    </source>
</evidence>
<evidence type="ECO:0000313" key="2">
    <source>
        <dbReference type="Proteomes" id="UP000593846"/>
    </source>
</evidence>
<dbReference type="EMBL" id="CP063311">
    <property type="protein sequence ID" value="QOV24313.1"/>
    <property type="molecule type" value="Genomic_DNA"/>
</dbReference>
<dbReference type="KEGG" id="aee:IM676_08805"/>
<name>A0A7S6U713_9CYAN</name>